<dbReference type="InterPro" id="IPR002104">
    <property type="entry name" value="Integrase_catalytic"/>
</dbReference>
<dbReference type="PANTHER" id="PTHR30349:SF41">
    <property type="entry name" value="INTEGRASE_RECOMBINASE PROTEIN MJ0367-RELATED"/>
    <property type="match status" value="1"/>
</dbReference>
<keyword evidence="3" id="KW-0233">DNA recombination</keyword>
<dbReference type="InterPro" id="IPR013762">
    <property type="entry name" value="Integrase-like_cat_sf"/>
</dbReference>
<dbReference type="RefSeq" id="WP_107921191.1">
    <property type="nucleotide sequence ID" value="NZ_CP066701.1"/>
</dbReference>
<evidence type="ECO:0000259" key="5">
    <source>
        <dbReference type="PROSITE" id="PS51898"/>
    </source>
</evidence>
<dbReference type="InterPro" id="IPR044068">
    <property type="entry name" value="CB"/>
</dbReference>
<keyword evidence="2 4" id="KW-0238">DNA-binding</keyword>
<dbReference type="InterPro" id="IPR010998">
    <property type="entry name" value="Integrase_recombinase_N"/>
</dbReference>
<reference evidence="7 8" key="1">
    <citation type="submission" date="2020-12" db="EMBL/GenBank/DDBJ databases">
        <title>Taxonomic evaluation of the Bacillus sporothermodurans group of bacteria based on whole genome sequences.</title>
        <authorList>
            <person name="Fiedler G."/>
            <person name="Herbstmann A.-D."/>
            <person name="Doll E."/>
            <person name="Wenning M."/>
            <person name="Brinks E."/>
            <person name="Kabisch J."/>
            <person name="Breitenwieser F."/>
            <person name="Lappann M."/>
            <person name="Boehnlein C."/>
            <person name="Franz C."/>
        </authorList>
    </citation>
    <scope>NUCLEOTIDE SEQUENCE [LARGE SCALE GENOMIC DNA]</scope>
    <source>
        <strain evidence="7 8">DSM 10599</strain>
    </source>
</reference>
<gene>
    <name evidence="7" type="ORF">JGZ69_19435</name>
</gene>
<dbReference type="AlphaFoldDB" id="A0AB37H7V5"/>
<dbReference type="PROSITE" id="PS51898">
    <property type="entry name" value="TYR_RECOMBINASE"/>
    <property type="match status" value="1"/>
</dbReference>
<evidence type="ECO:0000256" key="4">
    <source>
        <dbReference type="PROSITE-ProRule" id="PRU01248"/>
    </source>
</evidence>
<dbReference type="PROSITE" id="PS51900">
    <property type="entry name" value="CB"/>
    <property type="match status" value="1"/>
</dbReference>
<sequence>MKVQKIDIGNNQYRYLLLDSEFNVIEPVKRYLKFLDNTDRAESTLKNYAYHLKTYFEYLNEIGLSYDEISSEGNNPIEILGNFVSWLENPTIINEKISYLSPPESKRSNQTINLIMTPVLGFYEFLARGNELPELDVYKKQRMNPQFKSFLHELIPNSNLIRKNILHRKTEQKEVQAITRDQYNQLLEHCYMIRDKALIAVLFEGGLRLSEALGLFIEDIEPFNNKIKVQPRENLENGAKVKNKAKGELYVPPYVMKYITDYIVEELVDVDTNFLFVNLRGKNKGKPMQSITVQKLFNRLSRKIGFNVHPHMCRHGHGTELAESGWDLVEIKDRLRHTNVQSTTVYTHLLDEHKKKKINELHEKKGILNESK</sequence>
<dbReference type="GO" id="GO:0015074">
    <property type="term" value="P:DNA integration"/>
    <property type="evidence" value="ECO:0007669"/>
    <property type="project" value="InterPro"/>
</dbReference>
<evidence type="ECO:0000313" key="7">
    <source>
        <dbReference type="EMBL" id="QQX24878.1"/>
    </source>
</evidence>
<evidence type="ECO:0000256" key="1">
    <source>
        <dbReference type="ARBA" id="ARBA00008857"/>
    </source>
</evidence>
<dbReference type="KEGG" id="hspo:JGZ69_19435"/>
<proteinExistence type="inferred from homology"/>
<dbReference type="InterPro" id="IPR011010">
    <property type="entry name" value="DNA_brk_join_enz"/>
</dbReference>
<dbReference type="Proteomes" id="UP000595512">
    <property type="component" value="Chromosome"/>
</dbReference>
<dbReference type="GO" id="GO:0003677">
    <property type="term" value="F:DNA binding"/>
    <property type="evidence" value="ECO:0007669"/>
    <property type="project" value="UniProtKB-UniRule"/>
</dbReference>
<evidence type="ECO:0000313" key="8">
    <source>
        <dbReference type="Proteomes" id="UP000595512"/>
    </source>
</evidence>
<organism evidence="7 8">
    <name type="scientific">Heyndrickxia sporothermodurans</name>
    <dbReference type="NCBI Taxonomy" id="46224"/>
    <lineage>
        <taxon>Bacteria</taxon>
        <taxon>Bacillati</taxon>
        <taxon>Bacillota</taxon>
        <taxon>Bacilli</taxon>
        <taxon>Bacillales</taxon>
        <taxon>Bacillaceae</taxon>
        <taxon>Heyndrickxia</taxon>
    </lineage>
</organism>
<dbReference type="PANTHER" id="PTHR30349">
    <property type="entry name" value="PHAGE INTEGRASE-RELATED"/>
    <property type="match status" value="1"/>
</dbReference>
<evidence type="ECO:0000259" key="6">
    <source>
        <dbReference type="PROSITE" id="PS51900"/>
    </source>
</evidence>
<dbReference type="Pfam" id="PF00589">
    <property type="entry name" value="Phage_integrase"/>
    <property type="match status" value="1"/>
</dbReference>
<dbReference type="SUPFAM" id="SSF56349">
    <property type="entry name" value="DNA breaking-rejoining enzymes"/>
    <property type="match status" value="1"/>
</dbReference>
<dbReference type="InterPro" id="IPR050090">
    <property type="entry name" value="Tyrosine_recombinase_XerCD"/>
</dbReference>
<evidence type="ECO:0000256" key="3">
    <source>
        <dbReference type="ARBA" id="ARBA00023172"/>
    </source>
</evidence>
<protein>
    <submittedName>
        <fullName evidence="7">Tyrosine-type recombinase/integrase</fullName>
    </submittedName>
</protein>
<dbReference type="EMBL" id="CP066701">
    <property type="protein sequence ID" value="QQX24878.1"/>
    <property type="molecule type" value="Genomic_DNA"/>
</dbReference>
<evidence type="ECO:0000256" key="2">
    <source>
        <dbReference type="ARBA" id="ARBA00023125"/>
    </source>
</evidence>
<dbReference type="GO" id="GO:0006310">
    <property type="term" value="P:DNA recombination"/>
    <property type="evidence" value="ECO:0007669"/>
    <property type="project" value="UniProtKB-KW"/>
</dbReference>
<feature type="domain" description="Tyr recombinase" evidence="5">
    <location>
        <begin position="173"/>
        <end position="359"/>
    </location>
</feature>
<feature type="domain" description="Core-binding (CB)" evidence="6">
    <location>
        <begin position="22"/>
        <end position="127"/>
    </location>
</feature>
<comment type="similarity">
    <text evidence="1">Belongs to the 'phage' integrase family.</text>
</comment>
<accession>A0AB37H7V5</accession>
<name>A0AB37H7V5_9BACI</name>
<dbReference type="Gene3D" id="1.10.150.130">
    <property type="match status" value="1"/>
</dbReference>
<dbReference type="Gene3D" id="1.10.443.10">
    <property type="entry name" value="Intergrase catalytic core"/>
    <property type="match status" value="1"/>
</dbReference>